<proteinExistence type="predicted"/>
<evidence type="ECO:0008006" key="3">
    <source>
        <dbReference type="Google" id="ProtNLM"/>
    </source>
</evidence>
<organism evidence="2">
    <name type="scientific">Arion vulgaris</name>
    <dbReference type="NCBI Taxonomy" id="1028688"/>
    <lineage>
        <taxon>Eukaryota</taxon>
        <taxon>Metazoa</taxon>
        <taxon>Spiralia</taxon>
        <taxon>Lophotrochozoa</taxon>
        <taxon>Mollusca</taxon>
        <taxon>Gastropoda</taxon>
        <taxon>Heterobranchia</taxon>
        <taxon>Euthyneura</taxon>
        <taxon>Panpulmonata</taxon>
        <taxon>Eupulmonata</taxon>
        <taxon>Stylommatophora</taxon>
        <taxon>Helicina</taxon>
        <taxon>Arionoidea</taxon>
        <taxon>Arionidae</taxon>
        <taxon>Arion</taxon>
    </lineage>
</organism>
<feature type="non-terminal residue" evidence="2">
    <location>
        <position position="178"/>
    </location>
</feature>
<dbReference type="EMBL" id="HACG01001397">
    <property type="protein sequence ID" value="CEK48262.1"/>
    <property type="molecule type" value="Transcribed_RNA"/>
</dbReference>
<accession>A0A0B6XW14</accession>
<feature type="region of interest" description="Disordered" evidence="1">
    <location>
        <begin position="16"/>
        <end position="122"/>
    </location>
</feature>
<sequence>TREVSGTLAVENVVKAAASSQPMHHKGLNDISSIERREIKRRGHRLNLSQRKHYKRQKLMKPENSVPETEREESNEEEQEEEEESTDESESEDEDRTQHDSDDSGGSQKDMQEEIEESLLEQEERIIDYPIMQTETLYHLYYPKNFCPSPDAKKLQEQSEVETPSWRLRPMTNMYQLE</sequence>
<dbReference type="AlphaFoldDB" id="A0A0B6XW14"/>
<evidence type="ECO:0000313" key="2">
    <source>
        <dbReference type="EMBL" id="CEK48262.1"/>
    </source>
</evidence>
<feature type="compositionally biased region" description="Basic residues" evidence="1">
    <location>
        <begin position="39"/>
        <end position="59"/>
    </location>
</feature>
<feature type="compositionally biased region" description="Acidic residues" evidence="1">
    <location>
        <begin position="70"/>
        <end position="95"/>
    </location>
</feature>
<gene>
    <name evidence="2" type="primary">ORF3494</name>
</gene>
<reference evidence="2" key="1">
    <citation type="submission" date="2014-12" db="EMBL/GenBank/DDBJ databases">
        <title>Insight into the proteome of Arion vulgaris.</title>
        <authorList>
            <person name="Aradska J."/>
            <person name="Bulat T."/>
            <person name="Smidak R."/>
            <person name="Sarate P."/>
            <person name="Gangsoo J."/>
            <person name="Sialana F."/>
            <person name="Bilban M."/>
            <person name="Lubec G."/>
        </authorList>
    </citation>
    <scope>NUCLEOTIDE SEQUENCE</scope>
    <source>
        <tissue evidence="2">Skin</tissue>
    </source>
</reference>
<evidence type="ECO:0000256" key="1">
    <source>
        <dbReference type="SAM" id="MobiDB-lite"/>
    </source>
</evidence>
<name>A0A0B6XW14_9EUPU</name>
<protein>
    <recommendedName>
        <fullName evidence="3">PEHE domain-containing protein</fullName>
    </recommendedName>
</protein>
<feature type="non-terminal residue" evidence="2">
    <location>
        <position position="1"/>
    </location>
</feature>